<accession>A0A430KNY1</accession>
<evidence type="ECO:0000256" key="3">
    <source>
        <dbReference type="ARBA" id="ARBA00023136"/>
    </source>
</evidence>
<reference evidence="5 6" key="1">
    <citation type="submission" date="2018-11" db="EMBL/GenBank/DDBJ databases">
        <title>The draft genome sequence of Amphritea opalescens ANRC-JH13T.</title>
        <authorList>
            <person name="Fang Z."/>
            <person name="Zhang Y."/>
            <person name="Han X."/>
        </authorList>
    </citation>
    <scope>NUCLEOTIDE SEQUENCE [LARGE SCALE GENOMIC DNA]</scope>
    <source>
        <strain evidence="5 6">ANRC-JH13</strain>
    </source>
</reference>
<dbReference type="OrthoDB" id="5966585at2"/>
<dbReference type="InterPro" id="IPR036259">
    <property type="entry name" value="MFS_trans_sf"/>
</dbReference>
<feature type="transmembrane region" description="Helical" evidence="4">
    <location>
        <begin position="304"/>
        <end position="326"/>
    </location>
</feature>
<dbReference type="Pfam" id="PF07690">
    <property type="entry name" value="MFS_1"/>
    <property type="match status" value="1"/>
</dbReference>
<feature type="transmembrane region" description="Helical" evidence="4">
    <location>
        <begin position="167"/>
        <end position="188"/>
    </location>
</feature>
<organism evidence="5 6">
    <name type="scientific">Amphritea opalescens</name>
    <dbReference type="NCBI Taxonomy" id="2490544"/>
    <lineage>
        <taxon>Bacteria</taxon>
        <taxon>Pseudomonadati</taxon>
        <taxon>Pseudomonadota</taxon>
        <taxon>Gammaproteobacteria</taxon>
        <taxon>Oceanospirillales</taxon>
        <taxon>Oceanospirillaceae</taxon>
        <taxon>Amphritea</taxon>
    </lineage>
</organism>
<evidence type="ECO:0000256" key="4">
    <source>
        <dbReference type="SAM" id="Phobius"/>
    </source>
</evidence>
<dbReference type="PANTHER" id="PTHR11360">
    <property type="entry name" value="MONOCARBOXYLATE TRANSPORTER"/>
    <property type="match status" value="1"/>
</dbReference>
<feature type="transmembrane region" description="Helical" evidence="4">
    <location>
        <begin position="135"/>
        <end position="155"/>
    </location>
</feature>
<evidence type="ECO:0000313" key="6">
    <source>
        <dbReference type="Proteomes" id="UP000283087"/>
    </source>
</evidence>
<dbReference type="InterPro" id="IPR011701">
    <property type="entry name" value="MFS"/>
</dbReference>
<feature type="transmembrane region" description="Helical" evidence="4">
    <location>
        <begin position="217"/>
        <end position="239"/>
    </location>
</feature>
<feature type="transmembrane region" description="Helical" evidence="4">
    <location>
        <begin position="9"/>
        <end position="27"/>
    </location>
</feature>
<keyword evidence="2 4" id="KW-1133">Transmembrane helix</keyword>
<feature type="transmembrane region" description="Helical" evidence="4">
    <location>
        <begin position="280"/>
        <end position="298"/>
    </location>
</feature>
<dbReference type="EMBL" id="RQXW01000013">
    <property type="protein sequence ID" value="RTE65104.1"/>
    <property type="molecule type" value="Genomic_DNA"/>
</dbReference>
<evidence type="ECO:0000313" key="5">
    <source>
        <dbReference type="EMBL" id="RTE65104.1"/>
    </source>
</evidence>
<dbReference type="AlphaFoldDB" id="A0A430KNY1"/>
<name>A0A430KNY1_9GAMM</name>
<feature type="transmembrane region" description="Helical" evidence="4">
    <location>
        <begin position="371"/>
        <end position="392"/>
    </location>
</feature>
<feature type="transmembrane region" description="Helical" evidence="4">
    <location>
        <begin position="251"/>
        <end position="273"/>
    </location>
</feature>
<dbReference type="SUPFAM" id="SSF103473">
    <property type="entry name" value="MFS general substrate transporter"/>
    <property type="match status" value="1"/>
</dbReference>
<feature type="transmembrane region" description="Helical" evidence="4">
    <location>
        <begin position="47"/>
        <end position="65"/>
    </location>
</feature>
<comment type="caution">
    <text evidence="5">The sequence shown here is derived from an EMBL/GenBank/DDBJ whole genome shotgun (WGS) entry which is preliminary data.</text>
</comment>
<gene>
    <name evidence="5" type="ORF">EH243_13655</name>
</gene>
<sequence length="396" mass="42537">MNALAPTRGFISALGLSQLVSWGALYYSFPLIAEAMANELGWSRADIYGAATLGLVASALAAYPIGTMIDRGHGRKLMVGATIAASAALVVWSCIDTILSLYVVVITLGVLQAALSYEPAFAVTVRQLGTQQARSAITAITLWAGFASTVFVPLLQFMLDHWGWRDALLGLAVINITIAAPLYQWAIWPADIHRYPVQQTSNPEESVIRPILRSPRFYLLTASFCAYMALFSGFTYHIYPLLIALSSDTQSVVFAIALIGPAQVGARLLLLLFEEITIKRLGLLAGIAFPLAILLLKAPPSSLTLAGLCILYGAANGIFTIVRGMAVPELLSRQNYGTINGIMLVPMSLARAAAPWAIAAYWTHSGTPHSAIQLLLILAILVPLLFGAAIYVKRTH</sequence>
<evidence type="ECO:0000256" key="2">
    <source>
        <dbReference type="ARBA" id="ARBA00022989"/>
    </source>
</evidence>
<evidence type="ECO:0000256" key="1">
    <source>
        <dbReference type="ARBA" id="ARBA00022692"/>
    </source>
</evidence>
<keyword evidence="1 4" id="KW-0812">Transmembrane</keyword>
<dbReference type="Proteomes" id="UP000283087">
    <property type="component" value="Unassembled WGS sequence"/>
</dbReference>
<protein>
    <submittedName>
        <fullName evidence="5">MFS transporter</fullName>
    </submittedName>
</protein>
<keyword evidence="3 4" id="KW-0472">Membrane</keyword>
<dbReference type="Gene3D" id="1.20.1250.20">
    <property type="entry name" value="MFS general substrate transporter like domains"/>
    <property type="match status" value="1"/>
</dbReference>
<proteinExistence type="predicted"/>
<dbReference type="InterPro" id="IPR050327">
    <property type="entry name" value="Proton-linked_MCT"/>
</dbReference>
<keyword evidence="6" id="KW-1185">Reference proteome</keyword>
<feature type="transmembrane region" description="Helical" evidence="4">
    <location>
        <begin position="338"/>
        <end position="359"/>
    </location>
</feature>
<dbReference type="GO" id="GO:0022857">
    <property type="term" value="F:transmembrane transporter activity"/>
    <property type="evidence" value="ECO:0007669"/>
    <property type="project" value="InterPro"/>
</dbReference>